<accession>A0ABW4XIZ0</accession>
<feature type="chain" id="PRO_5045379652" evidence="1">
    <location>
        <begin position="22"/>
        <end position="308"/>
    </location>
</feature>
<evidence type="ECO:0000313" key="2">
    <source>
        <dbReference type="EMBL" id="MFD2095019.1"/>
    </source>
</evidence>
<feature type="signal peptide" evidence="1">
    <location>
        <begin position="1"/>
        <end position="21"/>
    </location>
</feature>
<dbReference type="EMBL" id="JBHUHT010000007">
    <property type="protein sequence ID" value="MFD2095019.1"/>
    <property type="molecule type" value="Genomic_DNA"/>
</dbReference>
<evidence type="ECO:0000313" key="3">
    <source>
        <dbReference type="Proteomes" id="UP001597380"/>
    </source>
</evidence>
<gene>
    <name evidence="2" type="ORF">ACFSJ3_03420</name>
</gene>
<organism evidence="2 3">
    <name type="scientific">Corallincola platygyrae</name>
    <dbReference type="NCBI Taxonomy" id="1193278"/>
    <lineage>
        <taxon>Bacteria</taxon>
        <taxon>Pseudomonadati</taxon>
        <taxon>Pseudomonadota</taxon>
        <taxon>Gammaproteobacteria</taxon>
        <taxon>Alteromonadales</taxon>
        <taxon>Psychromonadaceae</taxon>
        <taxon>Corallincola</taxon>
    </lineage>
</organism>
<keyword evidence="1" id="KW-0732">Signal</keyword>
<protein>
    <submittedName>
        <fullName evidence="2">Uncharacterized protein</fullName>
    </submittedName>
</protein>
<evidence type="ECO:0000256" key="1">
    <source>
        <dbReference type="SAM" id="SignalP"/>
    </source>
</evidence>
<sequence>MRIISLVALTLFSSIINHSHAAKNLIHCDDCSESVKESKIKSMTMDGYYYVVDFENNQLNQYSRFREKESDDVFIKRVSNPSDIASLASKMWRAKEEADAVVGESASTVIDAIERLHPGSTLSQTPYTGSPSDNKCNANLGIDALDVMRDSALRGDMYDSWIASKYINEVMTHWNEIVKAASLQIAFSNKGASVGKEFSLSNLSYERTIRFSNGSSLTVTPEPSIRTFMPKPGSATDCSGNFIPDTIRGVPRTYEFADPIQLERMADYLSGNFDVSVGGYEQSSCGPTAMHCNSRNGENQCSVIYSCF</sequence>
<proteinExistence type="predicted"/>
<name>A0ABW4XIZ0_9GAMM</name>
<reference evidence="3" key="1">
    <citation type="journal article" date="2019" name="Int. J. Syst. Evol. Microbiol.">
        <title>The Global Catalogue of Microorganisms (GCM) 10K type strain sequencing project: providing services to taxonomists for standard genome sequencing and annotation.</title>
        <authorList>
            <consortium name="The Broad Institute Genomics Platform"/>
            <consortium name="The Broad Institute Genome Sequencing Center for Infectious Disease"/>
            <person name="Wu L."/>
            <person name="Ma J."/>
        </authorList>
    </citation>
    <scope>NUCLEOTIDE SEQUENCE [LARGE SCALE GENOMIC DNA]</scope>
    <source>
        <strain evidence="3">CGMCC 1.10992</strain>
    </source>
</reference>
<comment type="caution">
    <text evidence="2">The sequence shown here is derived from an EMBL/GenBank/DDBJ whole genome shotgun (WGS) entry which is preliminary data.</text>
</comment>
<dbReference type="Proteomes" id="UP001597380">
    <property type="component" value="Unassembled WGS sequence"/>
</dbReference>
<keyword evidence="3" id="KW-1185">Reference proteome</keyword>
<dbReference type="RefSeq" id="WP_345337920.1">
    <property type="nucleotide sequence ID" value="NZ_BAABLI010000004.1"/>
</dbReference>